<dbReference type="PANTHER" id="PTHR30273:SF2">
    <property type="entry name" value="PROTEIN FECR"/>
    <property type="match status" value="1"/>
</dbReference>
<dbReference type="InterPro" id="IPR006860">
    <property type="entry name" value="FecR"/>
</dbReference>
<keyword evidence="1" id="KW-1133">Transmembrane helix</keyword>
<keyword evidence="1" id="KW-0812">Transmembrane</keyword>
<dbReference type="EMBL" id="PYLS01000005">
    <property type="protein sequence ID" value="PST82511.1"/>
    <property type="molecule type" value="Genomic_DNA"/>
</dbReference>
<sequence>MAVKDRLAQLLRLYADNNCTKEEFEELFLLIDRSPNEDLLEPLLSIYAQAPEESSHTDKDWNTLYEQRFSAVQSRQRRMTFFRLTGIAATILIIGMAALFLFRTPARLNNPGAGSKIPPAIELTPGGNQAVLTLSNGIKIALTAKENGLIATQSGVQVTKTADGKLQYRIAGSKPGSAPQFNTIETPRGGQYEVVLPDGTHVWLNALSALTFPTHFSGREREVTLRGEAYFEVARNKHLPFRVNTDRQDIEVLGTHFNINSYQDEQTVRTTLVEGSVKVIPADAALAVVLRPGQQAVLRHQKPEVRTVDTDMVLGWKKGYFVFSNNDLESIMRQVSRWYDVDVEFKNNSLRKRLFSGTVSRFENASQVLDLLELTGIVHFKVEGRRIMVM</sequence>
<protein>
    <submittedName>
        <fullName evidence="4">Anti-sigma factor</fullName>
    </submittedName>
</protein>
<dbReference type="Pfam" id="PF04773">
    <property type="entry name" value="FecR"/>
    <property type="match status" value="1"/>
</dbReference>
<proteinExistence type="predicted"/>
<name>A0A2T3HJF3_9SPHI</name>
<accession>A0A2T3HJF3</accession>
<evidence type="ECO:0000259" key="2">
    <source>
        <dbReference type="Pfam" id="PF04773"/>
    </source>
</evidence>
<dbReference type="FunFam" id="2.60.120.1440:FF:000001">
    <property type="entry name" value="Putative anti-sigma factor"/>
    <property type="match status" value="1"/>
</dbReference>
<keyword evidence="5" id="KW-1185">Reference proteome</keyword>
<evidence type="ECO:0000313" key="4">
    <source>
        <dbReference type="EMBL" id="PST82511.1"/>
    </source>
</evidence>
<keyword evidence="1" id="KW-0472">Membrane</keyword>
<dbReference type="InterPro" id="IPR032508">
    <property type="entry name" value="FecR_C"/>
</dbReference>
<evidence type="ECO:0000313" key="5">
    <source>
        <dbReference type="Proteomes" id="UP000240912"/>
    </source>
</evidence>
<feature type="domain" description="FecR protein" evidence="2">
    <location>
        <begin position="183"/>
        <end position="278"/>
    </location>
</feature>
<evidence type="ECO:0000259" key="3">
    <source>
        <dbReference type="Pfam" id="PF16344"/>
    </source>
</evidence>
<evidence type="ECO:0000256" key="1">
    <source>
        <dbReference type="SAM" id="Phobius"/>
    </source>
</evidence>
<dbReference type="PANTHER" id="PTHR30273">
    <property type="entry name" value="PERIPLASMIC SIGNAL SENSOR AND SIGMA FACTOR ACTIVATOR FECR-RELATED"/>
    <property type="match status" value="1"/>
</dbReference>
<dbReference type="Proteomes" id="UP000240912">
    <property type="component" value="Unassembled WGS sequence"/>
</dbReference>
<dbReference type="Gene3D" id="2.60.120.1440">
    <property type="match status" value="1"/>
</dbReference>
<comment type="caution">
    <text evidence="4">The sequence shown here is derived from an EMBL/GenBank/DDBJ whole genome shotgun (WGS) entry which is preliminary data.</text>
</comment>
<feature type="transmembrane region" description="Helical" evidence="1">
    <location>
        <begin position="81"/>
        <end position="102"/>
    </location>
</feature>
<dbReference type="GO" id="GO:0016989">
    <property type="term" value="F:sigma factor antagonist activity"/>
    <property type="evidence" value="ECO:0007669"/>
    <property type="project" value="TreeGrafter"/>
</dbReference>
<dbReference type="AlphaFoldDB" id="A0A2T3HJF3"/>
<dbReference type="RefSeq" id="WP_107214771.1">
    <property type="nucleotide sequence ID" value="NZ_KZ686269.1"/>
</dbReference>
<dbReference type="Pfam" id="PF16344">
    <property type="entry name" value="FecR_C"/>
    <property type="match status" value="1"/>
</dbReference>
<dbReference type="OrthoDB" id="1099963at2"/>
<reference evidence="4 5" key="1">
    <citation type="submission" date="2018-03" db="EMBL/GenBank/DDBJ databases">
        <authorList>
            <person name="Keele B.F."/>
        </authorList>
    </citation>
    <scope>NUCLEOTIDE SEQUENCE [LARGE SCALE GENOMIC DNA]</scope>
    <source>
        <strain evidence="4 5">YL28-9</strain>
    </source>
</reference>
<dbReference type="Gene3D" id="3.55.50.30">
    <property type="match status" value="1"/>
</dbReference>
<organism evidence="4 5">
    <name type="scientific">Pedobacter yulinensis</name>
    <dbReference type="NCBI Taxonomy" id="2126353"/>
    <lineage>
        <taxon>Bacteria</taxon>
        <taxon>Pseudomonadati</taxon>
        <taxon>Bacteroidota</taxon>
        <taxon>Sphingobacteriia</taxon>
        <taxon>Sphingobacteriales</taxon>
        <taxon>Sphingobacteriaceae</taxon>
        <taxon>Pedobacter</taxon>
    </lineage>
</organism>
<gene>
    <name evidence="4" type="ORF">C7T94_07490</name>
</gene>
<feature type="domain" description="Protein FecR C-terminal" evidence="3">
    <location>
        <begin position="320"/>
        <end position="389"/>
    </location>
</feature>
<dbReference type="InterPro" id="IPR012373">
    <property type="entry name" value="Ferrdict_sens_TM"/>
</dbReference>